<feature type="non-terminal residue" evidence="1">
    <location>
        <position position="1"/>
    </location>
</feature>
<sequence>KQSNTWVKIEFVKDRRCGGKWRVGSLKSGEFGEKRLRTPGLYSQLIADQINTV</sequence>
<name>A0A0K2TBI4_LEPSM</name>
<evidence type="ECO:0000313" key="1">
    <source>
        <dbReference type="EMBL" id="CDW23348.1"/>
    </source>
</evidence>
<organism evidence="1">
    <name type="scientific">Lepeophtheirus salmonis</name>
    <name type="common">Salmon louse</name>
    <name type="synonym">Caligus salmonis</name>
    <dbReference type="NCBI Taxonomy" id="72036"/>
    <lineage>
        <taxon>Eukaryota</taxon>
        <taxon>Metazoa</taxon>
        <taxon>Ecdysozoa</taxon>
        <taxon>Arthropoda</taxon>
        <taxon>Crustacea</taxon>
        <taxon>Multicrustacea</taxon>
        <taxon>Hexanauplia</taxon>
        <taxon>Copepoda</taxon>
        <taxon>Siphonostomatoida</taxon>
        <taxon>Caligidae</taxon>
        <taxon>Lepeophtheirus</taxon>
    </lineage>
</organism>
<accession>A0A0K2TBI4</accession>
<protein>
    <submittedName>
        <fullName evidence="1">Uncharacterized protein</fullName>
    </submittedName>
</protein>
<reference evidence="1" key="1">
    <citation type="submission" date="2014-05" db="EMBL/GenBank/DDBJ databases">
        <authorList>
            <person name="Chronopoulou M."/>
        </authorList>
    </citation>
    <scope>NUCLEOTIDE SEQUENCE</scope>
    <source>
        <tissue evidence="1">Whole organism</tissue>
    </source>
</reference>
<dbReference type="AlphaFoldDB" id="A0A0K2TBI4"/>
<proteinExistence type="predicted"/>
<dbReference type="EMBL" id="HACA01005987">
    <property type="protein sequence ID" value="CDW23348.1"/>
    <property type="molecule type" value="Transcribed_RNA"/>
</dbReference>